<evidence type="ECO:0000256" key="5">
    <source>
        <dbReference type="ARBA" id="ARBA00023180"/>
    </source>
</evidence>
<name>A0A6V1TDC7_HETAK</name>
<dbReference type="CDD" id="cd16029">
    <property type="entry name" value="4-S"/>
    <property type="match status" value="1"/>
</dbReference>
<keyword evidence="4" id="KW-0106">Calcium</keyword>
<dbReference type="InterPro" id="IPR000917">
    <property type="entry name" value="Sulfatase_N"/>
</dbReference>
<evidence type="ECO:0000256" key="2">
    <source>
        <dbReference type="ARBA" id="ARBA00022723"/>
    </source>
</evidence>
<dbReference type="GO" id="GO:0046872">
    <property type="term" value="F:metal ion binding"/>
    <property type="evidence" value="ECO:0007669"/>
    <property type="project" value="UniProtKB-KW"/>
</dbReference>
<dbReference type="PANTHER" id="PTHR10342:SF274">
    <property type="entry name" value="ARYLSULFATASE B"/>
    <property type="match status" value="1"/>
</dbReference>
<proteinExistence type="inferred from homology"/>
<dbReference type="Gene3D" id="3.40.720.10">
    <property type="entry name" value="Alkaline Phosphatase, subunit A"/>
    <property type="match status" value="1"/>
</dbReference>
<dbReference type="EMBL" id="HBIU01040175">
    <property type="protein sequence ID" value="CAE0639474.1"/>
    <property type="molecule type" value="Transcribed_RNA"/>
</dbReference>
<sequence length="591" mass="65802">MSVLNKSNPAGLTLLVLAATLLGIGANLLDTKTSSQPHVILFVIDDQGYSDIGYQKKDFASLSPALDAAAHDGIKLTSYYTQEQCTPARASLLTGKYPSSVGMQVKTPDLTEPWGVPLQYTMLPEVLKYMGYKTHAVGKWHLGFSKLGYLPEYRGFDFFAGYYSRKEDYYDHTATTRTGHYYNDLHEGMSNNYDISSYSADIYSLKVHQILEEHDNTEPLFLYYSNQLMHAPLELPPDHYFSDEDLETLTYDIDSDDNAFTDGGRTAVAKMLRATDRVFEKMVESLKSKGMYDDSIIIVMSDNGGCPYYSGYNVPLRGHKNTVYEGGVRVNAFIHSPLLPKSVLGEYPHLFHISDIFPTILEGFLGYAPEALGTASAKFLDGVNHFPALLDSSLSGPRTELLHNVKVESYLVDSDNSNYTHLFPTVGLRASIGGHSLKLVHGPGSGMGQTFAIGDSMVIETNSGDIELNLCEDLTMYEMADFGDLWSYIYSPASQVFDIDGDMEEVYNLAEEVADAVMDELWQRADHYWDVSAPSALAYGDNSAFQVFADNHYYLCPWQEMSDEDWAAVEGRGPAEGVMWTPVERTATVHF</sequence>
<feature type="domain" description="Sulfatase N-terminal" evidence="6">
    <location>
        <begin position="37"/>
        <end position="362"/>
    </location>
</feature>
<dbReference type="GO" id="GO:0008484">
    <property type="term" value="F:sulfuric ester hydrolase activity"/>
    <property type="evidence" value="ECO:0007669"/>
    <property type="project" value="InterPro"/>
</dbReference>
<organism evidence="8">
    <name type="scientific">Heterosigma akashiwo</name>
    <name type="common">Chromophytic alga</name>
    <name type="synonym">Heterosigma carterae</name>
    <dbReference type="NCBI Taxonomy" id="2829"/>
    <lineage>
        <taxon>Eukaryota</taxon>
        <taxon>Sar</taxon>
        <taxon>Stramenopiles</taxon>
        <taxon>Ochrophyta</taxon>
        <taxon>Raphidophyceae</taxon>
        <taxon>Chattonellales</taxon>
        <taxon>Chattonellaceae</taxon>
        <taxon>Heterosigma</taxon>
    </lineage>
</organism>
<dbReference type="Pfam" id="PF00884">
    <property type="entry name" value="Sulfatase"/>
    <property type="match status" value="1"/>
</dbReference>
<evidence type="ECO:0000313" key="7">
    <source>
        <dbReference type="EMBL" id="CAE0639474.1"/>
    </source>
</evidence>
<dbReference type="PROSITE" id="PS00149">
    <property type="entry name" value="SULFATASE_2"/>
    <property type="match status" value="1"/>
</dbReference>
<dbReference type="Gene3D" id="3.30.1120.10">
    <property type="match status" value="1"/>
</dbReference>
<dbReference type="InterPro" id="IPR047115">
    <property type="entry name" value="ARSB"/>
</dbReference>
<evidence type="ECO:0000256" key="1">
    <source>
        <dbReference type="ARBA" id="ARBA00008779"/>
    </source>
</evidence>
<evidence type="ECO:0000259" key="6">
    <source>
        <dbReference type="Pfam" id="PF00884"/>
    </source>
</evidence>
<accession>A0A6V1TDC7</accession>
<keyword evidence="2" id="KW-0479">Metal-binding</keyword>
<keyword evidence="3" id="KW-0378">Hydrolase</keyword>
<comment type="similarity">
    <text evidence="1">Belongs to the sulfatase family.</text>
</comment>
<evidence type="ECO:0000313" key="8">
    <source>
        <dbReference type="EMBL" id="CAE0639475.1"/>
    </source>
</evidence>
<evidence type="ECO:0000256" key="3">
    <source>
        <dbReference type="ARBA" id="ARBA00022801"/>
    </source>
</evidence>
<dbReference type="PANTHER" id="PTHR10342">
    <property type="entry name" value="ARYLSULFATASE"/>
    <property type="match status" value="1"/>
</dbReference>
<dbReference type="SUPFAM" id="SSF53649">
    <property type="entry name" value="Alkaline phosphatase-like"/>
    <property type="match status" value="1"/>
</dbReference>
<dbReference type="EMBL" id="HBIU01040176">
    <property type="protein sequence ID" value="CAE0639475.1"/>
    <property type="molecule type" value="Transcribed_RNA"/>
</dbReference>
<dbReference type="InterPro" id="IPR017850">
    <property type="entry name" value="Alkaline_phosphatase_core_sf"/>
</dbReference>
<dbReference type="AlphaFoldDB" id="A0A6V1TDC7"/>
<gene>
    <name evidence="7" type="ORF">HAKA00212_LOCUS18289</name>
    <name evidence="8" type="ORF">HAKA00212_LOCUS18290</name>
</gene>
<keyword evidence="5" id="KW-0325">Glycoprotein</keyword>
<dbReference type="InterPro" id="IPR024607">
    <property type="entry name" value="Sulfatase_CS"/>
</dbReference>
<evidence type="ECO:0000256" key="4">
    <source>
        <dbReference type="ARBA" id="ARBA00022837"/>
    </source>
</evidence>
<protein>
    <recommendedName>
        <fullName evidence="6">Sulfatase N-terminal domain-containing protein</fullName>
    </recommendedName>
</protein>
<reference evidence="8" key="1">
    <citation type="submission" date="2021-01" db="EMBL/GenBank/DDBJ databases">
        <authorList>
            <person name="Corre E."/>
            <person name="Pelletier E."/>
            <person name="Niang G."/>
            <person name="Scheremetjew M."/>
            <person name="Finn R."/>
            <person name="Kale V."/>
            <person name="Holt S."/>
            <person name="Cochrane G."/>
            <person name="Meng A."/>
            <person name="Brown T."/>
            <person name="Cohen L."/>
        </authorList>
    </citation>
    <scope>NUCLEOTIDE SEQUENCE</scope>
    <source>
        <strain evidence="8">CCMP3107</strain>
    </source>
</reference>